<name>A0ABP9PHI7_9ACTN</name>
<protein>
    <submittedName>
        <fullName evidence="2">Uncharacterized protein</fullName>
    </submittedName>
</protein>
<proteinExistence type="predicted"/>
<accession>A0ABP9PHI7</accession>
<evidence type="ECO:0000313" key="2">
    <source>
        <dbReference type="EMBL" id="GAA5146664.1"/>
    </source>
</evidence>
<evidence type="ECO:0000313" key="3">
    <source>
        <dbReference type="Proteomes" id="UP001500221"/>
    </source>
</evidence>
<feature type="coiled-coil region" evidence="1">
    <location>
        <begin position="29"/>
        <end position="112"/>
    </location>
</feature>
<evidence type="ECO:0000256" key="1">
    <source>
        <dbReference type="SAM" id="Coils"/>
    </source>
</evidence>
<comment type="caution">
    <text evidence="2">The sequence shown here is derived from an EMBL/GenBank/DDBJ whole genome shotgun (WGS) entry which is preliminary data.</text>
</comment>
<dbReference type="EMBL" id="BAABKG010000002">
    <property type="protein sequence ID" value="GAA5146664.1"/>
    <property type="molecule type" value="Genomic_DNA"/>
</dbReference>
<organism evidence="2 3">
    <name type="scientific">Nocardioides marinquilinus</name>
    <dbReference type="NCBI Taxonomy" id="1210400"/>
    <lineage>
        <taxon>Bacteria</taxon>
        <taxon>Bacillati</taxon>
        <taxon>Actinomycetota</taxon>
        <taxon>Actinomycetes</taxon>
        <taxon>Propionibacteriales</taxon>
        <taxon>Nocardioidaceae</taxon>
        <taxon>Nocardioides</taxon>
    </lineage>
</organism>
<gene>
    <name evidence="2" type="ORF">GCM10023340_17880</name>
</gene>
<sequence>MTTDDAHTRDVLAAARDLARERARRVALVEEAGVERDAARARLRAARDELASLTEEVDRLRGVGGLLTAVLGGRGKRLAVLEQRRAAVEGAIAEARRRVDETRAEVARRQRAVEEFDDAQPRLEEATRAREALLLDSDAEVAPELRMVVGRIAATRRARQQLVELLHETQRVLSRLQTAHSELRDAADRAWRERTSMQLQSGSSDPRWSRHTQPKLEHMRAAAAQVASANELLAGLRERLERHDLTPVDVPLRTGREPLLRLSQDSRLRRWEAMGHIAESTDRVAEAVGPVAQLAADLEHDRATLDAELRSLTTRRDHLLS</sequence>
<dbReference type="RefSeq" id="WP_345457177.1">
    <property type="nucleotide sequence ID" value="NZ_BAABKG010000002.1"/>
</dbReference>
<reference evidence="3" key="1">
    <citation type="journal article" date="2019" name="Int. J. Syst. Evol. Microbiol.">
        <title>The Global Catalogue of Microorganisms (GCM) 10K type strain sequencing project: providing services to taxonomists for standard genome sequencing and annotation.</title>
        <authorList>
            <consortium name="The Broad Institute Genomics Platform"/>
            <consortium name="The Broad Institute Genome Sequencing Center for Infectious Disease"/>
            <person name="Wu L."/>
            <person name="Ma J."/>
        </authorList>
    </citation>
    <scope>NUCLEOTIDE SEQUENCE [LARGE SCALE GENOMIC DNA]</scope>
    <source>
        <strain evidence="3">JCM 18459</strain>
    </source>
</reference>
<keyword evidence="3" id="KW-1185">Reference proteome</keyword>
<keyword evidence="1" id="KW-0175">Coiled coil</keyword>
<dbReference type="Proteomes" id="UP001500221">
    <property type="component" value="Unassembled WGS sequence"/>
</dbReference>